<accession>A0A176VEQ7</accession>
<evidence type="ECO:0008006" key="10">
    <source>
        <dbReference type="Google" id="ProtNLM"/>
    </source>
</evidence>
<dbReference type="Pfam" id="PF12142">
    <property type="entry name" value="PPO1_DWL"/>
    <property type="match status" value="1"/>
</dbReference>
<comment type="cofactor">
    <cofactor evidence="1">
        <name>Cu(2+)</name>
        <dbReference type="ChEBI" id="CHEBI:29036"/>
    </cofactor>
</comment>
<evidence type="ECO:0000256" key="3">
    <source>
        <dbReference type="ARBA" id="ARBA00022723"/>
    </source>
</evidence>
<protein>
    <recommendedName>
        <fullName evidence="10">Tyrosinase copper-binding domain-containing protein</fullName>
    </recommendedName>
</protein>
<keyword evidence="9" id="KW-1185">Reference proteome</keyword>
<dbReference type="GO" id="GO:0046872">
    <property type="term" value="F:metal ion binding"/>
    <property type="evidence" value="ECO:0007669"/>
    <property type="project" value="UniProtKB-KW"/>
</dbReference>
<keyword evidence="5" id="KW-0186">Copper</keyword>
<comment type="similarity">
    <text evidence="2">Belongs to the tyrosinase family.</text>
</comment>
<dbReference type="GO" id="GO:0004097">
    <property type="term" value="F:catechol oxidase activity"/>
    <property type="evidence" value="ECO:0007669"/>
    <property type="project" value="InterPro"/>
</dbReference>
<dbReference type="InterPro" id="IPR002227">
    <property type="entry name" value="Tyrosinase_Cu-bd"/>
</dbReference>
<evidence type="ECO:0000259" key="6">
    <source>
        <dbReference type="Pfam" id="PF00264"/>
    </source>
</evidence>
<dbReference type="Pfam" id="PF00264">
    <property type="entry name" value="Tyrosinase"/>
    <property type="match status" value="1"/>
</dbReference>
<dbReference type="InterPro" id="IPR022739">
    <property type="entry name" value="Polyphenol_oxidase_cen"/>
</dbReference>
<comment type="caution">
    <text evidence="8">The sequence shown here is derived from an EMBL/GenBank/DDBJ whole genome shotgun (WGS) entry which is preliminary data.</text>
</comment>
<feature type="domain" description="Polyphenol oxidase central" evidence="7">
    <location>
        <begin position="79"/>
        <end position="124"/>
    </location>
</feature>
<dbReference type="Gene3D" id="1.10.1280.10">
    <property type="entry name" value="Di-copper center containing domain from catechol oxidase"/>
    <property type="match status" value="1"/>
</dbReference>
<evidence type="ECO:0000313" key="8">
    <source>
        <dbReference type="EMBL" id="OAE18872.1"/>
    </source>
</evidence>
<name>A0A176VEQ7_MARPO</name>
<dbReference type="AlphaFoldDB" id="A0A176VEQ7"/>
<evidence type="ECO:0000256" key="1">
    <source>
        <dbReference type="ARBA" id="ARBA00001973"/>
    </source>
</evidence>
<dbReference type="InterPro" id="IPR050316">
    <property type="entry name" value="Tyrosinase/Hemocyanin"/>
</dbReference>
<dbReference type="PANTHER" id="PTHR11474:SF76">
    <property type="entry name" value="SHKT DOMAIN-CONTAINING PROTEIN"/>
    <property type="match status" value="1"/>
</dbReference>
<evidence type="ECO:0000256" key="2">
    <source>
        <dbReference type="ARBA" id="ARBA00009928"/>
    </source>
</evidence>
<gene>
    <name evidence="8" type="ORF">AXG93_1944s1080</name>
</gene>
<feature type="domain" description="Tyrosinase copper-binding" evidence="6">
    <location>
        <begin position="26"/>
        <end position="70"/>
    </location>
</feature>
<dbReference type="SUPFAM" id="SSF48056">
    <property type="entry name" value="Di-copper centre-containing domain"/>
    <property type="match status" value="1"/>
</dbReference>
<evidence type="ECO:0000256" key="5">
    <source>
        <dbReference type="ARBA" id="ARBA00023008"/>
    </source>
</evidence>
<keyword evidence="3" id="KW-0479">Metal-binding</keyword>
<reference evidence="8" key="1">
    <citation type="submission" date="2016-03" db="EMBL/GenBank/DDBJ databases">
        <title>Mechanisms controlling the formation of the plant cell surface in tip-growing cells are functionally conserved among land plants.</title>
        <authorList>
            <person name="Honkanen S."/>
            <person name="Jones V.A."/>
            <person name="Morieri G."/>
            <person name="Champion C."/>
            <person name="Hetherington A.J."/>
            <person name="Kelly S."/>
            <person name="Saint-Marcoux D."/>
            <person name="Proust H."/>
            <person name="Prescott H."/>
            <person name="Dolan L."/>
        </authorList>
    </citation>
    <scope>NUCLEOTIDE SEQUENCE [LARGE SCALE GENOMIC DNA]</scope>
    <source>
        <tissue evidence="8">Whole gametophyte</tissue>
    </source>
</reference>
<evidence type="ECO:0000256" key="4">
    <source>
        <dbReference type="ARBA" id="ARBA00023002"/>
    </source>
</evidence>
<organism evidence="8 9">
    <name type="scientific">Marchantia polymorpha subsp. ruderalis</name>
    <dbReference type="NCBI Taxonomy" id="1480154"/>
    <lineage>
        <taxon>Eukaryota</taxon>
        <taxon>Viridiplantae</taxon>
        <taxon>Streptophyta</taxon>
        <taxon>Embryophyta</taxon>
        <taxon>Marchantiophyta</taxon>
        <taxon>Marchantiopsida</taxon>
        <taxon>Marchantiidae</taxon>
        <taxon>Marchantiales</taxon>
        <taxon>Marchantiaceae</taxon>
        <taxon>Marchantia</taxon>
    </lineage>
</organism>
<dbReference type="PANTHER" id="PTHR11474">
    <property type="entry name" value="TYROSINASE FAMILY MEMBER"/>
    <property type="match status" value="1"/>
</dbReference>
<dbReference type="Proteomes" id="UP000077202">
    <property type="component" value="Unassembled WGS sequence"/>
</dbReference>
<dbReference type="InterPro" id="IPR008922">
    <property type="entry name" value="Di-copper_centre_dom_sf"/>
</dbReference>
<keyword evidence="4" id="KW-0560">Oxidoreductase</keyword>
<evidence type="ECO:0000259" key="7">
    <source>
        <dbReference type="Pfam" id="PF12142"/>
    </source>
</evidence>
<evidence type="ECO:0000313" key="9">
    <source>
        <dbReference type="Proteomes" id="UP000077202"/>
    </source>
</evidence>
<sequence>MYLHLDCNQLLSRDARILIPSAGAGTIEVVPHNTLNAWIGGWMMQPTTPIDPLLYPFHANMERLWSVWRKLDYGNDYPTDPDWLDATFLFWDENAVMRRVKVRDFVDLNALGYRYEEVNDASWIFFDNSTSPGAP</sequence>
<proteinExistence type="inferred from homology"/>
<dbReference type="EMBL" id="LVLJ01003987">
    <property type="protein sequence ID" value="OAE18872.1"/>
    <property type="molecule type" value="Genomic_DNA"/>
</dbReference>